<keyword evidence="1" id="KW-0436">Ligase</keyword>
<dbReference type="EMBL" id="CP053892">
    <property type="protein sequence ID" value="QKG23489.1"/>
    <property type="molecule type" value="Genomic_DNA"/>
</dbReference>
<protein>
    <submittedName>
        <fullName evidence="1">Cobaltochelatase</fullName>
        <ecNumber evidence="1">6.6.1.2</ecNumber>
    </submittedName>
</protein>
<name>A0A7D4ARR9_ACTVE</name>
<reference evidence="1 2" key="1">
    <citation type="submission" date="2020-05" db="EMBL/GenBank/DDBJ databases">
        <title>Actinomadura verrucosospora NRRL-B18236 (PFL_A860) Genome sequencing and assembly.</title>
        <authorList>
            <person name="Samborskyy M."/>
        </authorList>
    </citation>
    <scope>NUCLEOTIDE SEQUENCE [LARGE SCALE GENOMIC DNA]</scope>
    <source>
        <strain evidence="1 2">NRRL:B18236</strain>
    </source>
</reference>
<dbReference type="RefSeq" id="WP_173097446.1">
    <property type="nucleotide sequence ID" value="NZ_CP053892.1"/>
</dbReference>
<dbReference type="Gene3D" id="2.130.10.10">
    <property type="entry name" value="YVTN repeat-like/Quinoprotein amine dehydrogenase"/>
    <property type="match status" value="1"/>
</dbReference>
<dbReference type="EC" id="6.6.1.2" evidence="1"/>
<organism evidence="1 2">
    <name type="scientific">Actinomadura verrucosospora</name>
    <dbReference type="NCBI Taxonomy" id="46165"/>
    <lineage>
        <taxon>Bacteria</taxon>
        <taxon>Bacillati</taxon>
        <taxon>Actinomycetota</taxon>
        <taxon>Actinomycetes</taxon>
        <taxon>Streptosporangiales</taxon>
        <taxon>Thermomonosporaceae</taxon>
        <taxon>Actinomadura</taxon>
    </lineage>
</organism>
<dbReference type="InterPro" id="IPR015943">
    <property type="entry name" value="WD40/YVTN_repeat-like_dom_sf"/>
</dbReference>
<gene>
    <name evidence="1" type="ORF">ACTIVE_5132</name>
</gene>
<dbReference type="AlphaFoldDB" id="A0A7D4ARR9"/>
<dbReference type="SUPFAM" id="SSF50998">
    <property type="entry name" value="Quinoprotein alcohol dehydrogenase-like"/>
    <property type="match status" value="1"/>
</dbReference>
<proteinExistence type="predicted"/>
<accession>A0A7D4ARR9</accession>
<dbReference type="InterPro" id="IPR011047">
    <property type="entry name" value="Quinoprotein_ADH-like_sf"/>
</dbReference>
<evidence type="ECO:0000313" key="1">
    <source>
        <dbReference type="EMBL" id="QKG23489.1"/>
    </source>
</evidence>
<evidence type="ECO:0000313" key="2">
    <source>
        <dbReference type="Proteomes" id="UP000501240"/>
    </source>
</evidence>
<dbReference type="GO" id="GO:0051116">
    <property type="term" value="F:cobaltochelatase activity"/>
    <property type="evidence" value="ECO:0007669"/>
    <property type="project" value="UniProtKB-EC"/>
</dbReference>
<dbReference type="Proteomes" id="UP000501240">
    <property type="component" value="Chromosome"/>
</dbReference>
<sequence>MRENPAIPSVPGIGFGDSVVPGDAFVVPDADSATLALAASQISSCGKKDDAICGFDPAAGRKLWRTPIPESGHLAVPIGSIAVADGRVYIKSFVGKNVKSNTLGQELVVFDGRTGRVLSRNPVAGDEAFIFGPVVDGIVVTGVATDDLYAKRPDIQSPRTLP</sequence>
<keyword evidence="2" id="KW-1185">Reference proteome</keyword>